<dbReference type="EMBL" id="JAFVMF010000052">
    <property type="protein sequence ID" value="MBO1362100.1"/>
    <property type="molecule type" value="Genomic_DNA"/>
</dbReference>
<accession>A0ABS3M1M0</accession>
<keyword evidence="2" id="KW-1185">Reference proteome</keyword>
<dbReference type="RefSeq" id="WP_207884208.1">
    <property type="nucleotide sequence ID" value="NZ_JAFVMF010000052.1"/>
</dbReference>
<dbReference type="InterPro" id="IPR029063">
    <property type="entry name" value="SAM-dependent_MTases_sf"/>
</dbReference>
<dbReference type="Gene3D" id="3.40.50.150">
    <property type="entry name" value="Vaccinia Virus protein VP39"/>
    <property type="match status" value="1"/>
</dbReference>
<evidence type="ECO:0000313" key="2">
    <source>
        <dbReference type="Proteomes" id="UP000664771"/>
    </source>
</evidence>
<reference evidence="1 2" key="1">
    <citation type="submission" date="2021-03" db="EMBL/GenBank/DDBJ databases">
        <title>The complete genome sequence of Acetobacter sacchari TBRC 11175.</title>
        <authorList>
            <person name="Charoenyingcharoen P."/>
            <person name="Yukphan P."/>
        </authorList>
    </citation>
    <scope>NUCLEOTIDE SEQUENCE [LARGE SCALE GENOMIC DNA]</scope>
    <source>
        <strain evidence="1 2">TBRC 11175</strain>
    </source>
</reference>
<evidence type="ECO:0008006" key="3">
    <source>
        <dbReference type="Google" id="ProtNLM"/>
    </source>
</evidence>
<sequence>MSENDEIKKNSNQVNAKNRSSTAVLTFLDRLTDGAGEALLARIKKKSANIDEISREIASSAPMERLRKLALTGTDQQDNVQMTAADYDYVGLPAEAMSHDFRSGFDSFLRERLGKRAGGFKAIFDALDQHDIPLIIETGCLRVARNWEGDGQSTFQFDWYARERKGRVLTIDINPQSVDSARRACSSVTSTILNDSVATLDALGTVGMPPASLLYLDSFDLDINNPMPSAIHHAMELMAARRLLGPGSIVCIDDFDVPPLGPGGKGLIVDEFFNTIRAEVLYSGYQKVWRIQI</sequence>
<name>A0ABS3M1M0_9PROT</name>
<evidence type="ECO:0000313" key="1">
    <source>
        <dbReference type="EMBL" id="MBO1362100.1"/>
    </source>
</evidence>
<dbReference type="SUPFAM" id="SSF53335">
    <property type="entry name" value="S-adenosyl-L-methionine-dependent methyltransferases"/>
    <property type="match status" value="1"/>
</dbReference>
<organism evidence="1 2">
    <name type="scientific">Acetobacter sacchari</name>
    <dbReference type="NCBI Taxonomy" id="2661687"/>
    <lineage>
        <taxon>Bacteria</taxon>
        <taxon>Pseudomonadati</taxon>
        <taxon>Pseudomonadota</taxon>
        <taxon>Alphaproteobacteria</taxon>
        <taxon>Acetobacterales</taxon>
        <taxon>Acetobacteraceae</taxon>
        <taxon>Acetobacter</taxon>
    </lineage>
</organism>
<protein>
    <recommendedName>
        <fullName evidence="3">Class I SAM-dependent methyltransferase</fullName>
    </recommendedName>
</protein>
<gene>
    <name evidence="1" type="ORF">J2D73_20190</name>
</gene>
<dbReference type="Proteomes" id="UP000664771">
    <property type="component" value="Unassembled WGS sequence"/>
</dbReference>
<proteinExistence type="predicted"/>
<comment type="caution">
    <text evidence="1">The sequence shown here is derived from an EMBL/GenBank/DDBJ whole genome shotgun (WGS) entry which is preliminary data.</text>
</comment>